<comment type="subcellular location">
    <subcellularLocation>
        <location evidence="1">Nucleus</location>
    </subcellularLocation>
</comment>
<evidence type="ECO:0000256" key="9">
    <source>
        <dbReference type="PROSITE-ProRule" id="PRU00042"/>
    </source>
</evidence>
<evidence type="ECO:0000259" key="10">
    <source>
        <dbReference type="PROSITE" id="PS50157"/>
    </source>
</evidence>
<evidence type="ECO:0000313" key="12">
    <source>
        <dbReference type="Proteomes" id="UP000005203"/>
    </source>
</evidence>
<comment type="similarity">
    <text evidence="8">Belongs to the snail C2H2-type zinc-finger protein family.</text>
</comment>
<dbReference type="SUPFAM" id="SSF57667">
    <property type="entry name" value="beta-beta-alpha zinc fingers"/>
    <property type="match status" value="1"/>
</dbReference>
<feature type="domain" description="C2H2-type" evidence="10">
    <location>
        <begin position="935"/>
        <end position="962"/>
    </location>
</feature>
<feature type="domain" description="C2H2-type" evidence="10">
    <location>
        <begin position="382"/>
        <end position="405"/>
    </location>
</feature>
<keyword evidence="2" id="KW-0479">Metal-binding</keyword>
<feature type="domain" description="C2H2-type" evidence="10">
    <location>
        <begin position="749"/>
        <end position="771"/>
    </location>
</feature>
<keyword evidence="4 9" id="KW-0863">Zinc-finger</keyword>
<dbReference type="PROSITE" id="PS50157">
    <property type="entry name" value="ZINC_FINGER_C2H2_2"/>
    <property type="match status" value="3"/>
</dbReference>
<reference evidence="11" key="1">
    <citation type="submission" date="2021-01" db="UniProtKB">
        <authorList>
            <consortium name="EnsemblMetazoa"/>
        </authorList>
    </citation>
    <scope>IDENTIFICATION</scope>
    <source>
        <strain evidence="11">DH4</strain>
    </source>
</reference>
<keyword evidence="6" id="KW-0238">DNA-binding</keyword>
<dbReference type="SMART" id="SM00355">
    <property type="entry name" value="ZnF_C2H2"/>
    <property type="match status" value="10"/>
</dbReference>
<proteinExistence type="inferred from homology"/>
<evidence type="ECO:0000256" key="6">
    <source>
        <dbReference type="ARBA" id="ARBA00023125"/>
    </source>
</evidence>
<dbReference type="GO" id="GO:0000978">
    <property type="term" value="F:RNA polymerase II cis-regulatory region sequence-specific DNA binding"/>
    <property type="evidence" value="ECO:0007669"/>
    <property type="project" value="TreeGrafter"/>
</dbReference>
<protein>
    <submittedName>
        <fullName evidence="13">Histone-lysine N-methyltransferase 1</fullName>
    </submittedName>
</protein>
<evidence type="ECO:0000256" key="8">
    <source>
        <dbReference type="ARBA" id="ARBA00037948"/>
    </source>
</evidence>
<dbReference type="KEGG" id="ame:113218714"/>
<dbReference type="InterPro" id="IPR036236">
    <property type="entry name" value="Znf_C2H2_sf"/>
</dbReference>
<keyword evidence="7" id="KW-0539">Nucleus</keyword>
<dbReference type="InterPro" id="IPR013087">
    <property type="entry name" value="Znf_C2H2_type"/>
</dbReference>
<dbReference type="PANTHER" id="PTHR24388:SF54">
    <property type="entry name" value="PROTEIN ESCARGOT"/>
    <property type="match status" value="1"/>
</dbReference>
<evidence type="ECO:0000256" key="2">
    <source>
        <dbReference type="ARBA" id="ARBA00022723"/>
    </source>
</evidence>
<evidence type="ECO:0000256" key="5">
    <source>
        <dbReference type="ARBA" id="ARBA00022833"/>
    </source>
</evidence>
<dbReference type="GeneID" id="113218714"/>
<evidence type="ECO:0000256" key="7">
    <source>
        <dbReference type="ARBA" id="ARBA00023242"/>
    </source>
</evidence>
<dbReference type="Gene3D" id="3.30.160.60">
    <property type="entry name" value="Classic Zinc Finger"/>
    <property type="match status" value="1"/>
</dbReference>
<dbReference type="PROSITE" id="PS00028">
    <property type="entry name" value="ZINC_FINGER_C2H2_1"/>
    <property type="match status" value="7"/>
</dbReference>
<evidence type="ECO:0000256" key="4">
    <source>
        <dbReference type="ARBA" id="ARBA00022771"/>
    </source>
</evidence>
<keyword evidence="3" id="KW-0677">Repeat</keyword>
<dbReference type="EnsemblMetazoa" id="XM_026440033">
    <property type="protein sequence ID" value="XP_026295818"/>
    <property type="gene ID" value="LOC113218714"/>
</dbReference>
<accession>A0A7M7L6G8</accession>
<dbReference type="AlphaFoldDB" id="A0A7M7L6G8"/>
<dbReference type="Proteomes" id="UP000005203">
    <property type="component" value="Linkage group LG4"/>
</dbReference>
<dbReference type="GO" id="GO:0000981">
    <property type="term" value="F:DNA-binding transcription factor activity, RNA polymerase II-specific"/>
    <property type="evidence" value="ECO:0007669"/>
    <property type="project" value="TreeGrafter"/>
</dbReference>
<evidence type="ECO:0000313" key="11">
    <source>
        <dbReference type="EnsemblMetazoa" id="XP_026295818"/>
    </source>
</evidence>
<evidence type="ECO:0000256" key="3">
    <source>
        <dbReference type="ARBA" id="ARBA00022737"/>
    </source>
</evidence>
<organism evidence="11">
    <name type="scientific">Apis mellifera</name>
    <name type="common">Honeybee</name>
    <dbReference type="NCBI Taxonomy" id="7460"/>
    <lineage>
        <taxon>Eukaryota</taxon>
        <taxon>Metazoa</taxon>
        <taxon>Ecdysozoa</taxon>
        <taxon>Arthropoda</taxon>
        <taxon>Hexapoda</taxon>
        <taxon>Insecta</taxon>
        <taxon>Pterygota</taxon>
        <taxon>Neoptera</taxon>
        <taxon>Endopterygota</taxon>
        <taxon>Hymenoptera</taxon>
        <taxon>Apocrita</taxon>
        <taxon>Aculeata</taxon>
        <taxon>Apoidea</taxon>
        <taxon>Anthophila</taxon>
        <taxon>Apidae</taxon>
        <taxon>Apis</taxon>
    </lineage>
</organism>
<keyword evidence="5" id="KW-0862">Zinc</keyword>
<dbReference type="OrthoDB" id="7700737at2759"/>
<dbReference type="RefSeq" id="XP_026295818.1">
    <property type="nucleotide sequence ID" value="XM_026440033.1"/>
</dbReference>
<accession>A0A8B8GX37</accession>
<dbReference type="GO" id="GO:0008270">
    <property type="term" value="F:zinc ion binding"/>
    <property type="evidence" value="ECO:0007669"/>
    <property type="project" value="UniProtKB-KW"/>
</dbReference>
<sequence>YKIITKKSLKIKAYKSIKQSQANKIHSLIDSKSEIDCNIQMQKENNCKASTSITTRSNKDVYTECKNQRIVKSICYLEMKKKKPKKMYHKIKKYKHHINKLGKNKYCKKILNKENTNKFSKIAMLRSKKNDIKINKNIAKHKNFLNTKKLTIALTKIDDLPLSELCKIIPDYVASKLKKQDNKGIYYETKDIIKTQCCSYKQYRTTELKQNEEINVLYHKSVFEKKCTEFKENVIEGIDTNITNIKFERNTYKINLLENILKFFLKTKDNMINRRTRHKLKIQKLHEHGIIKSLAICNKCKEIINLLQQFSNKINFINDEKLCIECTLCNLQINSLSHFQEHLMNIHLKCEKDILLKKDKFPVIIINFNKQLNLNNNNQFIFECCCCSKIFDHMNSFEEHIKKYHDFNYCIKKNKKRNQIVKNFESCTTFQNEAKFKKNHNLNKNHIFDITTKAVEISNLEEKIDTQHNHINEFCINTKEINFKNNIYYNSNNNKNLLSKIKIKEKQINDTQIMQKIPKINIKKLNIDEKYSNNITIISESNSKSLQNQNSNFFNDCFNQKYKDRKYKKTHMSTHVNNSHVDMYREKQKIQESKNAIKYENDLILQNVNSKNSKDHTKTFKNNNIINSIINLEKPNQNISISEIIDKKINVKNENMEYVIKKDNIMNENDDCNYILNINLTQKTKEGIKKQKLIKFSMNITKKYTTNTTNKDKFIENIMEDKFPINFNRNFNFAINLSKNNDSYNLTKLYCNICDKKFSSVTTLREHMFLHDSLFENSQFTNSLMIPYFNNPHKIKNLSRKNTYISRKENKVLLKIKILKKILQKRNKIHEKTTYQIPNKNINKKNRKWRCSPCKENFALLRNYLRHKYYCHNDESVIHICDNCNKILTSVAMVNIHICTNVTSWNCKRCNLNFPNAISLTQHNMNTHLETIGPHKCKICKSSFLTSHMLIKHETIHSMNNDSSNNLGNFIDFSASVKNSLSHTVHNVNTEFNEKESQSLDNKDIFAIHNDTFLQQLDKLNGKLSKLNITSNILYNNEKVLDCKNCNISCVTTLQMKLHLKKWHKWNKCEICNNLYLTYELTKHLIFHHIVFDLCYKKNNINIQSTHENINFQNDIIEILGMKRLVSLYEYERFSNIKNKYFNCIICSKQFSNIEYYKIHYLKYHDTICLLCNIEFNYNFEAFEHKIKIHKNVDLYLWVVQILLLAILQLNKYGKTIEEVILKCSES</sequence>
<dbReference type="InterPro" id="IPR050527">
    <property type="entry name" value="Snail/Krueppel_Znf"/>
</dbReference>
<dbReference type="PANTHER" id="PTHR24388">
    <property type="entry name" value="ZINC FINGER PROTEIN"/>
    <property type="match status" value="1"/>
</dbReference>
<dbReference type="GO" id="GO:0005634">
    <property type="term" value="C:nucleus"/>
    <property type="evidence" value="ECO:0007669"/>
    <property type="project" value="UniProtKB-SubCell"/>
</dbReference>
<evidence type="ECO:0000256" key="1">
    <source>
        <dbReference type="ARBA" id="ARBA00004123"/>
    </source>
</evidence>
<evidence type="ECO:0000313" key="13">
    <source>
        <dbReference type="RefSeq" id="XP_026295818.1"/>
    </source>
</evidence>
<gene>
    <name evidence="13" type="primary">LOC113218714</name>
</gene>
<keyword evidence="12" id="KW-1185">Reference proteome</keyword>
<name>A0A7M7L6G8_APIME</name>
<reference evidence="13" key="2">
    <citation type="submission" date="2025-04" db="UniProtKB">
        <authorList>
            <consortium name="RefSeq"/>
        </authorList>
    </citation>
    <scope>IDENTIFICATION</scope>
    <source>
        <strain evidence="13">DH4</strain>
        <tissue evidence="13">Whole body</tissue>
    </source>
</reference>